<protein>
    <submittedName>
        <fullName evidence="1">Uncharacterized protein</fullName>
    </submittedName>
</protein>
<evidence type="ECO:0000313" key="1">
    <source>
        <dbReference type="EMBL" id="MDQ0412176.1"/>
    </source>
</evidence>
<sequence length="47" mass="5304">MVLLLQTLLTIKLLVLLLSPLHLIAQTKLLLSLKLTLTNTLELVQLR</sequence>
<comment type="caution">
    <text evidence="1">The sequence shown here is derived from an EMBL/GenBank/DDBJ whole genome shotgun (WGS) entry which is preliminary data.</text>
</comment>
<accession>A0ABU0FQJ2</accession>
<reference evidence="1 2" key="1">
    <citation type="submission" date="2023-07" db="EMBL/GenBank/DDBJ databases">
        <title>Genomic Encyclopedia of Type Strains, Phase IV (KMG-IV): sequencing the most valuable type-strain genomes for metagenomic binning, comparative biology and taxonomic classification.</title>
        <authorList>
            <person name="Goeker M."/>
        </authorList>
    </citation>
    <scope>NUCLEOTIDE SEQUENCE [LARGE SCALE GENOMIC DNA]</scope>
    <source>
        <strain evidence="1 2">DSM 19598</strain>
    </source>
</reference>
<name>A0ABU0FQJ2_9BACI</name>
<evidence type="ECO:0000313" key="2">
    <source>
        <dbReference type="Proteomes" id="UP001242313"/>
    </source>
</evidence>
<keyword evidence="2" id="KW-1185">Reference proteome</keyword>
<dbReference type="Proteomes" id="UP001242313">
    <property type="component" value="Unassembled WGS sequence"/>
</dbReference>
<dbReference type="EMBL" id="JAUSUN010000002">
    <property type="protein sequence ID" value="MDQ0412176.1"/>
    <property type="molecule type" value="Genomic_DNA"/>
</dbReference>
<gene>
    <name evidence="1" type="ORF">J2S25_000356</name>
</gene>
<organism evidence="1 2">
    <name type="scientific">Mesobacillus stamsii</name>
    <dbReference type="NCBI Taxonomy" id="225347"/>
    <lineage>
        <taxon>Bacteria</taxon>
        <taxon>Bacillati</taxon>
        <taxon>Bacillota</taxon>
        <taxon>Bacilli</taxon>
        <taxon>Bacillales</taxon>
        <taxon>Bacillaceae</taxon>
        <taxon>Mesobacillus</taxon>
    </lineage>
</organism>
<proteinExistence type="predicted"/>